<evidence type="ECO:0000259" key="2">
    <source>
        <dbReference type="Pfam" id="PF08547"/>
    </source>
</evidence>
<gene>
    <name evidence="4" type="ORF">BTO23_04120</name>
    <name evidence="3" type="ORF">GCM10007855_15130</name>
</gene>
<keyword evidence="6" id="KW-1185">Reference proteome</keyword>
<dbReference type="Pfam" id="PF08547">
    <property type="entry name" value="CIA30"/>
    <property type="match status" value="1"/>
</dbReference>
<sequence length="167" mass="18847">MSEQAIHMIDLTKPTEHQKWLAINDNVMGGISTGRLTYDGKSCQFQGELSLVNNGGFSSIKRLLEPLPKEVNTVKLTFVGDGRSYQLRLTMWKDGSSIHYKHEFSTIKGKSQQKVVNLTDFQAVFRGRLLNEAPELIANDIKHVGFLIADKQTQAFSLNLFQIQFTT</sequence>
<dbReference type="InterPro" id="IPR008979">
    <property type="entry name" value="Galactose-bd-like_sf"/>
</dbReference>
<evidence type="ECO:0000256" key="1">
    <source>
        <dbReference type="ARBA" id="ARBA00007884"/>
    </source>
</evidence>
<keyword evidence="3" id="KW-0378">Hydrolase</keyword>
<dbReference type="InterPro" id="IPR039131">
    <property type="entry name" value="NDUFAF1"/>
</dbReference>
<evidence type="ECO:0000313" key="5">
    <source>
        <dbReference type="Proteomes" id="UP000239273"/>
    </source>
</evidence>
<evidence type="ECO:0000313" key="4">
    <source>
        <dbReference type="EMBL" id="PQJ93288.1"/>
    </source>
</evidence>
<dbReference type="EMBL" id="MSCP01000001">
    <property type="protein sequence ID" value="PQJ93288.1"/>
    <property type="molecule type" value="Genomic_DNA"/>
</dbReference>
<comment type="similarity">
    <text evidence="1">Belongs to the CIA30 family.</text>
</comment>
<dbReference type="PANTHER" id="PTHR13194:SF19">
    <property type="entry name" value="NAD(P)-BINDING ROSSMANN-FOLD SUPERFAMILY PROTEIN"/>
    <property type="match status" value="1"/>
</dbReference>
<evidence type="ECO:0000313" key="6">
    <source>
        <dbReference type="Proteomes" id="UP001156660"/>
    </source>
</evidence>
<comment type="caution">
    <text evidence="4">The sequence shown here is derived from an EMBL/GenBank/DDBJ whole genome shotgun (WGS) entry which is preliminary data.</text>
</comment>
<dbReference type="RefSeq" id="WP_170066691.1">
    <property type="nucleotide sequence ID" value="NZ_BSOU01000003.1"/>
</dbReference>
<reference evidence="3" key="4">
    <citation type="submission" date="2023-01" db="EMBL/GenBank/DDBJ databases">
        <title>Draft genome sequence of Aliivibrio sifiae strain NBRC 105001.</title>
        <authorList>
            <person name="Sun Q."/>
            <person name="Mori K."/>
        </authorList>
    </citation>
    <scope>NUCLEOTIDE SEQUENCE</scope>
    <source>
        <strain evidence="3">NBRC 105001</strain>
    </source>
</reference>
<name>A0A2S7XII3_9GAMM</name>
<feature type="domain" description="NADH:ubiquinone oxidoreductase intermediate-associated protein 30" evidence="2">
    <location>
        <begin position="10"/>
        <end position="159"/>
    </location>
</feature>
<dbReference type="SUPFAM" id="SSF49785">
    <property type="entry name" value="Galactose-binding domain-like"/>
    <property type="match status" value="1"/>
</dbReference>
<dbReference type="Proteomes" id="UP000239273">
    <property type="component" value="Unassembled WGS sequence"/>
</dbReference>
<accession>A0A2S7XII3</accession>
<keyword evidence="3" id="KW-0269">Exonuclease</keyword>
<reference evidence="4 5" key="2">
    <citation type="submission" date="2016-12" db="EMBL/GenBank/DDBJ databases">
        <title>Diversity of luminous bacteria.</title>
        <authorList>
            <person name="Yoshizawa S."/>
            <person name="Kogure K."/>
        </authorList>
    </citation>
    <scope>NUCLEOTIDE SEQUENCE [LARGE SCALE GENOMIC DNA]</scope>
    <source>
        <strain evidence="4 5">NBRC 105001</strain>
    </source>
</reference>
<keyword evidence="3" id="KW-0540">Nuclease</keyword>
<proteinExistence type="inferred from homology"/>
<dbReference type="GO" id="GO:0004527">
    <property type="term" value="F:exonuclease activity"/>
    <property type="evidence" value="ECO:0007669"/>
    <property type="project" value="UniProtKB-KW"/>
</dbReference>
<dbReference type="Proteomes" id="UP001156660">
    <property type="component" value="Unassembled WGS sequence"/>
</dbReference>
<dbReference type="AlphaFoldDB" id="A0A2S7XII3"/>
<evidence type="ECO:0000313" key="3">
    <source>
        <dbReference type="EMBL" id="GLR74639.1"/>
    </source>
</evidence>
<organism evidence="4 5">
    <name type="scientific">Aliivibrio sifiae</name>
    <dbReference type="NCBI Taxonomy" id="566293"/>
    <lineage>
        <taxon>Bacteria</taxon>
        <taxon>Pseudomonadati</taxon>
        <taxon>Pseudomonadota</taxon>
        <taxon>Gammaproteobacteria</taxon>
        <taxon>Vibrionales</taxon>
        <taxon>Vibrionaceae</taxon>
        <taxon>Aliivibrio</taxon>
    </lineage>
</organism>
<protein>
    <submittedName>
        <fullName evidence="4">CIA30 family protein</fullName>
    </submittedName>
    <submittedName>
        <fullName evidence="3">Exonuclease</fullName>
    </submittedName>
</protein>
<dbReference type="EMBL" id="BSOU01000003">
    <property type="protein sequence ID" value="GLR74639.1"/>
    <property type="molecule type" value="Genomic_DNA"/>
</dbReference>
<reference evidence="6" key="3">
    <citation type="journal article" date="2019" name="Int. J. Syst. Evol. Microbiol.">
        <title>The Global Catalogue of Microorganisms (GCM) 10K type strain sequencing project: providing services to taxonomists for standard genome sequencing and annotation.</title>
        <authorList>
            <consortium name="The Broad Institute Genomics Platform"/>
            <consortium name="The Broad Institute Genome Sequencing Center for Infectious Disease"/>
            <person name="Wu L."/>
            <person name="Ma J."/>
        </authorList>
    </citation>
    <scope>NUCLEOTIDE SEQUENCE [LARGE SCALE GENOMIC DNA]</scope>
    <source>
        <strain evidence="6">NBRC 105001</strain>
    </source>
</reference>
<dbReference type="PANTHER" id="PTHR13194">
    <property type="entry name" value="COMPLEX I INTERMEDIATE-ASSOCIATED PROTEIN 30"/>
    <property type="match status" value="1"/>
</dbReference>
<dbReference type="InterPro" id="IPR013857">
    <property type="entry name" value="NADH-UbQ_OxRdtase-assoc_prot30"/>
</dbReference>
<reference evidence="3" key="1">
    <citation type="journal article" date="2014" name="Int. J. Syst. Evol. Microbiol.">
        <title>Complete genome of a new Firmicutes species belonging to the dominant human colonic microbiota ('Ruminococcus bicirculans') reveals two chromosomes and a selective capacity to utilize plant glucans.</title>
        <authorList>
            <consortium name="NISC Comparative Sequencing Program"/>
            <person name="Wegmann U."/>
            <person name="Louis P."/>
            <person name="Goesmann A."/>
            <person name="Henrissat B."/>
            <person name="Duncan S.H."/>
            <person name="Flint H.J."/>
        </authorList>
    </citation>
    <scope>NUCLEOTIDE SEQUENCE</scope>
    <source>
        <strain evidence="3">NBRC 105001</strain>
    </source>
</reference>